<keyword evidence="3" id="KW-0808">Transferase</keyword>
<keyword evidence="20" id="KW-1185">Reference proteome</keyword>
<evidence type="ECO:0000256" key="13">
    <source>
        <dbReference type="ARBA" id="ARBA00041418"/>
    </source>
</evidence>
<dbReference type="AlphaFoldDB" id="A0A1G6HMZ3"/>
<keyword evidence="2" id="KW-0328">Glycosyltransferase</keyword>
<gene>
    <name evidence="19" type="ORF">SAMN04487824_10124</name>
</gene>
<feature type="transmembrane region" description="Helical" evidence="18">
    <location>
        <begin position="337"/>
        <end position="356"/>
    </location>
</feature>
<dbReference type="RefSeq" id="WP_090844072.1">
    <property type="nucleotide sequence ID" value="NZ_FMZL01000001.1"/>
</dbReference>
<evidence type="ECO:0000256" key="15">
    <source>
        <dbReference type="ARBA" id="ARBA00049902"/>
    </source>
</evidence>
<feature type="transmembrane region" description="Helical" evidence="18">
    <location>
        <begin position="224"/>
        <end position="244"/>
    </location>
</feature>
<dbReference type="PANTHER" id="PTHR30474">
    <property type="entry name" value="CELL CYCLE PROTEIN"/>
    <property type="match status" value="1"/>
</dbReference>
<evidence type="ECO:0000256" key="2">
    <source>
        <dbReference type="ARBA" id="ARBA00022676"/>
    </source>
</evidence>
<evidence type="ECO:0000256" key="14">
    <source>
        <dbReference type="ARBA" id="ARBA00044770"/>
    </source>
</evidence>
<comment type="similarity">
    <text evidence="11">Belongs to the SEDS family. FtsW subfamily.</text>
</comment>
<sequence>MQRVESAGQTTARRTVEAGHGAFADRYIFGVPARFMAPRLLFLGAVAFLALFGLTMIYSSSSITALSSADAHYNAAFYLQRQLLFGAVGIVLAFVIARFDYHLWVRKLLVVEWLVTLILLLLVLTPFAGSDAYGATRWIQVGPVNLQPSEFAKITLILVAANLISEYYEGTTYDSRELITFLVFGIVVPALLILRQPDKGTFTVVAVTLIIMLYFGGAPGKLCIGLLVLGIATLALVSYAQPYSRARIEIMMNPWSDPYDKGYQLVQGLYAFGSGGVFGVGIGMSKQKYSYLPMAYNDFIFAVVGEELGLVGTLGMVAAFVVLLWAGLKIARYAPDLAGQLAAVGCTFIIVAQMLLNVSGVLCMFPLSGKPIPFVSYGGSSIMSSLMLAGVVMSVSLQSKLPQTEYDDRRSEWSVTSAPRQESFVGEPTPRSARRTSVPLAGTATSAEPTRGRFTVLGGGREPGAERAGGSSTSPEQLRREREMRARANGARVTSDRRGRTRIDLGPSASDRLRTRNQGPEVRGYDGPTRDRRRDRRGR</sequence>
<feature type="compositionally biased region" description="Basic and acidic residues" evidence="17">
    <location>
        <begin position="477"/>
        <end position="486"/>
    </location>
</feature>
<keyword evidence="7 18" id="KW-1133">Transmembrane helix</keyword>
<feature type="transmembrane region" description="Helical" evidence="18">
    <location>
        <begin position="109"/>
        <end position="128"/>
    </location>
</feature>
<comment type="catalytic activity">
    <reaction evidence="15">
        <text>[GlcNAc-(1-&gt;4)-Mur2Ac(oyl-L-Ala-gamma-D-Glu-L-Lys-D-Ala-D-Ala)](n)-di-trans,octa-cis-undecaprenyl diphosphate + beta-D-GlcNAc-(1-&gt;4)-Mur2Ac(oyl-L-Ala-gamma-D-Glu-L-Lys-D-Ala-D-Ala)-di-trans,octa-cis-undecaprenyl diphosphate = [GlcNAc-(1-&gt;4)-Mur2Ac(oyl-L-Ala-gamma-D-Glu-L-Lys-D-Ala-D-Ala)](n+1)-di-trans,octa-cis-undecaprenyl diphosphate + di-trans,octa-cis-undecaprenyl diphosphate + H(+)</text>
        <dbReference type="Rhea" id="RHEA:23708"/>
        <dbReference type="Rhea" id="RHEA-COMP:9602"/>
        <dbReference type="Rhea" id="RHEA-COMP:9603"/>
        <dbReference type="ChEBI" id="CHEBI:15378"/>
        <dbReference type="ChEBI" id="CHEBI:58405"/>
        <dbReference type="ChEBI" id="CHEBI:60033"/>
        <dbReference type="ChEBI" id="CHEBI:78435"/>
        <dbReference type="EC" id="2.4.99.28"/>
    </reaction>
</comment>
<evidence type="ECO:0000313" key="20">
    <source>
        <dbReference type="Proteomes" id="UP000198528"/>
    </source>
</evidence>
<comment type="function">
    <text evidence="16">Peptidoglycan polymerase that is essential for cell division.</text>
</comment>
<dbReference type="GO" id="GO:0008360">
    <property type="term" value="P:regulation of cell shape"/>
    <property type="evidence" value="ECO:0007669"/>
    <property type="project" value="UniProtKB-KW"/>
</dbReference>
<dbReference type="EMBL" id="FMZL01000001">
    <property type="protein sequence ID" value="SDB95639.1"/>
    <property type="molecule type" value="Genomic_DNA"/>
</dbReference>
<evidence type="ECO:0000256" key="6">
    <source>
        <dbReference type="ARBA" id="ARBA00022984"/>
    </source>
</evidence>
<dbReference type="EC" id="2.4.99.28" evidence="14"/>
<evidence type="ECO:0000256" key="16">
    <source>
        <dbReference type="ARBA" id="ARBA00049966"/>
    </source>
</evidence>
<feature type="region of interest" description="Disordered" evidence="17">
    <location>
        <begin position="406"/>
        <end position="539"/>
    </location>
</feature>
<organism evidence="19 20">
    <name type="scientific">Parafannyhessea umbonata</name>
    <dbReference type="NCBI Taxonomy" id="604330"/>
    <lineage>
        <taxon>Bacteria</taxon>
        <taxon>Bacillati</taxon>
        <taxon>Actinomycetota</taxon>
        <taxon>Coriobacteriia</taxon>
        <taxon>Coriobacteriales</taxon>
        <taxon>Atopobiaceae</taxon>
        <taxon>Parafannyhessea</taxon>
    </lineage>
</organism>
<feature type="transmembrane region" description="Helical" evidence="18">
    <location>
        <begin position="78"/>
        <end position="97"/>
    </location>
</feature>
<feature type="transmembrane region" description="Helical" evidence="18">
    <location>
        <begin position="178"/>
        <end position="194"/>
    </location>
</feature>
<dbReference type="GO" id="GO:0008955">
    <property type="term" value="F:peptidoglycan glycosyltransferase activity"/>
    <property type="evidence" value="ECO:0007669"/>
    <property type="project" value="UniProtKB-EC"/>
</dbReference>
<keyword evidence="8 18" id="KW-0472">Membrane</keyword>
<feature type="transmembrane region" description="Helical" evidence="18">
    <location>
        <begin position="265"/>
        <end position="284"/>
    </location>
</feature>
<evidence type="ECO:0000256" key="11">
    <source>
        <dbReference type="ARBA" id="ARBA00038053"/>
    </source>
</evidence>
<dbReference type="InterPro" id="IPR001182">
    <property type="entry name" value="FtsW/RodA"/>
</dbReference>
<evidence type="ECO:0000256" key="9">
    <source>
        <dbReference type="ARBA" id="ARBA00032370"/>
    </source>
</evidence>
<dbReference type="Proteomes" id="UP000198528">
    <property type="component" value="Unassembled WGS sequence"/>
</dbReference>
<dbReference type="GO" id="GO:0005886">
    <property type="term" value="C:plasma membrane"/>
    <property type="evidence" value="ECO:0007669"/>
    <property type="project" value="TreeGrafter"/>
</dbReference>
<evidence type="ECO:0000313" key="19">
    <source>
        <dbReference type="EMBL" id="SDB95639.1"/>
    </source>
</evidence>
<evidence type="ECO:0000256" key="17">
    <source>
        <dbReference type="SAM" id="MobiDB-lite"/>
    </source>
</evidence>
<evidence type="ECO:0000256" key="12">
    <source>
        <dbReference type="ARBA" id="ARBA00041185"/>
    </source>
</evidence>
<protein>
    <recommendedName>
        <fullName evidence="12">Probable peptidoglycan glycosyltransferase FtsW</fullName>
        <ecNumber evidence="14">2.4.99.28</ecNumber>
    </recommendedName>
    <alternativeName>
        <fullName evidence="13">Cell division protein FtsW</fullName>
    </alternativeName>
    <alternativeName>
        <fullName evidence="10">Cell wall polymerase</fullName>
    </alternativeName>
    <alternativeName>
        <fullName evidence="9">Peptidoglycan polymerase</fullName>
    </alternativeName>
</protein>
<evidence type="ECO:0000256" key="5">
    <source>
        <dbReference type="ARBA" id="ARBA00022960"/>
    </source>
</evidence>
<keyword evidence="19" id="KW-0131">Cell cycle</keyword>
<dbReference type="GO" id="GO:0032153">
    <property type="term" value="C:cell division site"/>
    <property type="evidence" value="ECO:0007669"/>
    <property type="project" value="TreeGrafter"/>
</dbReference>
<evidence type="ECO:0000256" key="1">
    <source>
        <dbReference type="ARBA" id="ARBA00004141"/>
    </source>
</evidence>
<accession>A0A1G6HMZ3</accession>
<evidence type="ECO:0000256" key="10">
    <source>
        <dbReference type="ARBA" id="ARBA00033270"/>
    </source>
</evidence>
<reference evidence="20" key="1">
    <citation type="submission" date="2016-10" db="EMBL/GenBank/DDBJ databases">
        <authorList>
            <person name="Varghese N."/>
            <person name="Submissions S."/>
        </authorList>
    </citation>
    <scope>NUCLEOTIDE SEQUENCE [LARGE SCALE GENOMIC DNA]</scope>
    <source>
        <strain evidence="20">DSM 22619</strain>
    </source>
</reference>
<proteinExistence type="inferred from homology"/>
<keyword evidence="4 18" id="KW-0812">Transmembrane</keyword>
<evidence type="ECO:0000256" key="4">
    <source>
        <dbReference type="ARBA" id="ARBA00022692"/>
    </source>
</evidence>
<feature type="transmembrane region" description="Helical" evidence="18">
    <location>
        <begin position="40"/>
        <end position="58"/>
    </location>
</feature>
<feature type="transmembrane region" description="Helical" evidence="18">
    <location>
        <begin position="376"/>
        <end position="397"/>
    </location>
</feature>
<feature type="transmembrane region" description="Helical" evidence="18">
    <location>
        <begin position="299"/>
        <end position="325"/>
    </location>
</feature>
<name>A0A1G6HMZ3_9ACTN</name>
<evidence type="ECO:0000256" key="3">
    <source>
        <dbReference type="ARBA" id="ARBA00022679"/>
    </source>
</evidence>
<evidence type="ECO:0000256" key="18">
    <source>
        <dbReference type="SAM" id="Phobius"/>
    </source>
</evidence>
<keyword evidence="19" id="KW-0132">Cell division</keyword>
<dbReference type="GO" id="GO:0009252">
    <property type="term" value="P:peptidoglycan biosynthetic process"/>
    <property type="evidence" value="ECO:0007669"/>
    <property type="project" value="UniProtKB-KW"/>
</dbReference>
<dbReference type="Pfam" id="PF01098">
    <property type="entry name" value="FTSW_RODA_SPOVE"/>
    <property type="match status" value="1"/>
</dbReference>
<evidence type="ECO:0000256" key="8">
    <source>
        <dbReference type="ARBA" id="ARBA00023136"/>
    </source>
</evidence>
<feature type="transmembrane region" description="Helical" evidence="18">
    <location>
        <begin position="201"/>
        <end position="218"/>
    </location>
</feature>
<comment type="subcellular location">
    <subcellularLocation>
        <location evidence="1">Membrane</location>
        <topology evidence="1">Multi-pass membrane protein</topology>
    </subcellularLocation>
</comment>
<keyword evidence="5" id="KW-0133">Cell shape</keyword>
<dbReference type="GO" id="GO:0051301">
    <property type="term" value="P:cell division"/>
    <property type="evidence" value="ECO:0007669"/>
    <property type="project" value="UniProtKB-KW"/>
</dbReference>
<feature type="compositionally biased region" description="Basic and acidic residues" evidence="17">
    <location>
        <begin position="494"/>
        <end position="503"/>
    </location>
</feature>
<evidence type="ECO:0000256" key="7">
    <source>
        <dbReference type="ARBA" id="ARBA00022989"/>
    </source>
</evidence>
<dbReference type="GO" id="GO:0015648">
    <property type="term" value="F:lipid-linked peptidoglycan transporter activity"/>
    <property type="evidence" value="ECO:0007669"/>
    <property type="project" value="TreeGrafter"/>
</dbReference>
<keyword evidence="6" id="KW-0573">Peptidoglycan synthesis</keyword>
<dbReference type="PANTHER" id="PTHR30474:SF2">
    <property type="entry name" value="PEPTIDOGLYCAN GLYCOSYLTRANSFERASE FTSW-RELATED"/>
    <property type="match status" value="1"/>
</dbReference>
<dbReference type="STRING" id="604330.SAMN04489857_0620"/>